<accession>A0A445MG51</accession>
<dbReference type="EMBL" id="KV875854">
    <property type="protein sequence ID" value="RZR73210.1"/>
    <property type="molecule type" value="Genomic_DNA"/>
</dbReference>
<feature type="compositionally biased region" description="Low complexity" evidence="2">
    <location>
        <begin position="10"/>
        <end position="28"/>
    </location>
</feature>
<evidence type="ECO:0000313" key="3">
    <source>
        <dbReference type="EMBL" id="RZR73210.1"/>
    </source>
</evidence>
<reference evidence="3" key="1">
    <citation type="journal article" date="2018" name="Data Brief">
        <title>Genome sequence data from 17 accessions of Ensete ventricosum, a staple food crop for millions in Ethiopia.</title>
        <authorList>
            <person name="Yemataw Z."/>
            <person name="Muzemil S."/>
            <person name="Ambachew D."/>
            <person name="Tripathi L."/>
            <person name="Tesfaye K."/>
            <person name="Chala A."/>
            <person name="Farbos A."/>
            <person name="O'Neill P."/>
            <person name="Moore K."/>
            <person name="Grant M."/>
            <person name="Studholme D.J."/>
        </authorList>
    </citation>
    <scope>NUCLEOTIDE SEQUENCE [LARGE SCALE GENOMIC DNA]</scope>
    <source>
        <tissue evidence="3">Leaf</tissue>
    </source>
</reference>
<sequence length="220" mass="23256">MKSGGGVGSGSVAPSAASASAVVDVGASTAKRPSTGEGAGMRKRLWKAAPEQSADASGSTMRTSAKKGKGVVELEEVPEQGYTMRELCEGALHPALAKQVYECSSEELMNRAGKSAILTLRATNKELKLGANQELVAAVEHWVKELEDEAGKVWTELEFLRNQRKELEQEVGVLRSSLDGARNDRARVEGDVLSLTKAAAFLEAKLKAEGPKAVAAYKAS</sequence>
<proteinExistence type="predicted"/>
<protein>
    <submittedName>
        <fullName evidence="3">Uncharacterized protein</fullName>
    </submittedName>
</protein>
<evidence type="ECO:0000256" key="2">
    <source>
        <dbReference type="SAM" id="MobiDB-lite"/>
    </source>
</evidence>
<organism evidence="3">
    <name type="scientific">Ensete ventricosum</name>
    <name type="common">Abyssinian banana</name>
    <name type="synonym">Musa ensete</name>
    <dbReference type="NCBI Taxonomy" id="4639"/>
    <lineage>
        <taxon>Eukaryota</taxon>
        <taxon>Viridiplantae</taxon>
        <taxon>Streptophyta</taxon>
        <taxon>Embryophyta</taxon>
        <taxon>Tracheophyta</taxon>
        <taxon>Spermatophyta</taxon>
        <taxon>Magnoliopsida</taxon>
        <taxon>Liliopsida</taxon>
        <taxon>Zingiberales</taxon>
        <taxon>Musaceae</taxon>
        <taxon>Ensete</taxon>
    </lineage>
</organism>
<feature type="region of interest" description="Disordered" evidence="2">
    <location>
        <begin position="1"/>
        <end position="71"/>
    </location>
</feature>
<feature type="compositionally biased region" description="Polar residues" evidence="2">
    <location>
        <begin position="54"/>
        <end position="63"/>
    </location>
</feature>
<dbReference type="AlphaFoldDB" id="A0A445MG51"/>
<evidence type="ECO:0000256" key="1">
    <source>
        <dbReference type="SAM" id="Coils"/>
    </source>
</evidence>
<keyword evidence="1" id="KW-0175">Coiled coil</keyword>
<dbReference type="Proteomes" id="UP000290560">
    <property type="component" value="Unassembled WGS sequence"/>
</dbReference>
<gene>
    <name evidence="3" type="ORF">BHM03_00021503</name>
</gene>
<name>A0A445MG51_ENSVE</name>
<feature type="coiled-coil region" evidence="1">
    <location>
        <begin position="157"/>
        <end position="184"/>
    </location>
</feature>